<proteinExistence type="predicted"/>
<protein>
    <submittedName>
        <fullName evidence="2">Uncharacterized protein</fullName>
    </submittedName>
</protein>
<dbReference type="EMBL" id="VIEB01001606">
    <property type="protein sequence ID" value="TQD71146.1"/>
    <property type="molecule type" value="Genomic_DNA"/>
</dbReference>
<evidence type="ECO:0000313" key="1">
    <source>
        <dbReference type="EMBL" id="TQD71145.1"/>
    </source>
</evidence>
<dbReference type="AlphaFoldDB" id="A0A540KA98"/>
<reference evidence="2 3" key="1">
    <citation type="journal article" date="2019" name="G3 (Bethesda)">
        <title>Sequencing of a Wild Apple (Malus baccata) Genome Unravels the Differences Between Cultivated and Wild Apple Species Regarding Disease Resistance and Cold Tolerance.</title>
        <authorList>
            <person name="Chen X."/>
        </authorList>
    </citation>
    <scope>NUCLEOTIDE SEQUENCE [LARGE SCALE GENOMIC DNA]</scope>
    <source>
        <strain evidence="3">cv. Shandingzi</strain>
        <tissue evidence="2">Leaves</tissue>
    </source>
</reference>
<comment type="caution">
    <text evidence="2">The sequence shown here is derived from an EMBL/GenBank/DDBJ whole genome shotgun (WGS) entry which is preliminary data.</text>
</comment>
<dbReference type="Proteomes" id="UP000315295">
    <property type="component" value="Unassembled WGS sequence"/>
</dbReference>
<evidence type="ECO:0000313" key="3">
    <source>
        <dbReference type="Proteomes" id="UP000315295"/>
    </source>
</evidence>
<accession>A0A540KA98</accession>
<name>A0A540KA98_MALBA</name>
<dbReference type="EMBL" id="VIEB01001606">
    <property type="protein sequence ID" value="TQD71145.1"/>
    <property type="molecule type" value="Genomic_DNA"/>
</dbReference>
<gene>
    <name evidence="1" type="ORF">C1H46_043315</name>
    <name evidence="2" type="ORF">C1H46_043316</name>
</gene>
<evidence type="ECO:0000313" key="2">
    <source>
        <dbReference type="EMBL" id="TQD71146.1"/>
    </source>
</evidence>
<sequence length="71" mass="7680">MVEGLVAAAVARVAEDGCYNNGCLGIVVVVERWAGSMMVAEKEAAVAMVARMMAWWDMVVLKMVTVVEMMV</sequence>
<organism evidence="2 3">
    <name type="scientific">Malus baccata</name>
    <name type="common">Siberian crab apple</name>
    <name type="synonym">Pyrus baccata</name>
    <dbReference type="NCBI Taxonomy" id="106549"/>
    <lineage>
        <taxon>Eukaryota</taxon>
        <taxon>Viridiplantae</taxon>
        <taxon>Streptophyta</taxon>
        <taxon>Embryophyta</taxon>
        <taxon>Tracheophyta</taxon>
        <taxon>Spermatophyta</taxon>
        <taxon>Magnoliopsida</taxon>
        <taxon>eudicotyledons</taxon>
        <taxon>Gunneridae</taxon>
        <taxon>Pentapetalae</taxon>
        <taxon>rosids</taxon>
        <taxon>fabids</taxon>
        <taxon>Rosales</taxon>
        <taxon>Rosaceae</taxon>
        <taxon>Amygdaloideae</taxon>
        <taxon>Maleae</taxon>
        <taxon>Malus</taxon>
    </lineage>
</organism>
<keyword evidence="3" id="KW-1185">Reference proteome</keyword>